<sequence>MAVHVRRLGTDAHGCAHEKVELLAESDDQGEGEAEVLRHHFPAPSGQPELHQRRSCLGPFTIVCVASGLAAVGGVLFGYDTGIVSGALLQLKDEFNLSCFQQELVVTMLLIGALCASFVAGFIIDRFGRRRTIIFNSLIFIGGGMGIALSQSLLALLVGRFVLGFAVSISAIAECVYISEISPANKRGFCVSLNEFGITVGLLLAYLVNFAFITVPDGWRFMFGLSAIPAAIQGFSLLFMPSSPRFLMSRGREAEAKVVLLDLRGPTGVEAEIVAIKQSLENEKSHSIKDLCSGKDKMRSRFFIASVLVILQQVTGQPTVLYYAPTIFKLVGFVADTAATLATVGLGVVKVLSTLVALFCIDHAGRRTFFLCGTIVMAISICTMGFITLSWPSVDATDDCGSTQLNITSNERDFTAVEMSPTMQAQRWAVLIALMLYVIGYALSFGPGTWLILSEIFPSPLRGRATSAATVFNWGANLVMSATLLSLINVIGVPGAFLSYGSMCVLSVLFIYFFLPETKGRTLEEISEYLKRRPVIQGSCRSSCCHSKPVVRRYQMVLNEAIM</sequence>
<dbReference type="InterPro" id="IPR005829">
    <property type="entry name" value="Sugar_transporter_CS"/>
</dbReference>
<dbReference type="NCBIfam" id="TIGR00879">
    <property type="entry name" value="SP"/>
    <property type="match status" value="1"/>
</dbReference>
<comment type="similarity">
    <text evidence="3">Belongs to the major facilitator superfamily. Sugar transporter (TC 2.A.1.1) family. Glucose transporter subfamily.</text>
</comment>
<dbReference type="InterPro" id="IPR005828">
    <property type="entry name" value="MFS_sugar_transport-like"/>
</dbReference>
<dbReference type="GO" id="GO:0016020">
    <property type="term" value="C:membrane"/>
    <property type="evidence" value="ECO:0007669"/>
    <property type="project" value="UniProtKB-SubCell"/>
</dbReference>
<evidence type="ECO:0000256" key="6">
    <source>
        <dbReference type="ARBA" id="ARBA00022989"/>
    </source>
</evidence>
<evidence type="ECO:0000313" key="13">
    <source>
        <dbReference type="Proteomes" id="UP000014760"/>
    </source>
</evidence>
<feature type="transmembrane region" description="Helical" evidence="9">
    <location>
        <begin position="368"/>
        <end position="389"/>
    </location>
</feature>
<evidence type="ECO:0000256" key="4">
    <source>
        <dbReference type="ARBA" id="ARBA00022448"/>
    </source>
</evidence>
<feature type="transmembrane region" description="Helical" evidence="9">
    <location>
        <begin position="104"/>
        <end position="124"/>
    </location>
</feature>
<accession>R7UB30</accession>
<reference evidence="12" key="3">
    <citation type="submission" date="2015-06" db="UniProtKB">
        <authorList>
            <consortium name="EnsemblMetazoa"/>
        </authorList>
    </citation>
    <scope>IDENTIFICATION</scope>
</reference>
<dbReference type="InterPro" id="IPR036259">
    <property type="entry name" value="MFS_trans_sf"/>
</dbReference>
<evidence type="ECO:0000313" key="11">
    <source>
        <dbReference type="EMBL" id="ELU03336.1"/>
    </source>
</evidence>
<evidence type="ECO:0000256" key="5">
    <source>
        <dbReference type="ARBA" id="ARBA00022692"/>
    </source>
</evidence>
<feature type="transmembrane region" description="Helical" evidence="9">
    <location>
        <begin position="497"/>
        <end position="515"/>
    </location>
</feature>
<dbReference type="InterPro" id="IPR050820">
    <property type="entry name" value="MFS_Sugar_Transporter"/>
</dbReference>
<dbReference type="EMBL" id="AMQN01008510">
    <property type="status" value="NOT_ANNOTATED_CDS"/>
    <property type="molecule type" value="Genomic_DNA"/>
</dbReference>
<feature type="domain" description="Major facilitator superfamily (MFS) profile" evidence="10">
    <location>
        <begin position="66"/>
        <end position="519"/>
    </location>
</feature>
<feature type="transmembrane region" description="Helical" evidence="9">
    <location>
        <begin position="219"/>
        <end position="240"/>
    </location>
</feature>
<evidence type="ECO:0000256" key="7">
    <source>
        <dbReference type="ARBA" id="ARBA00023136"/>
    </source>
</evidence>
<evidence type="ECO:0000256" key="8">
    <source>
        <dbReference type="RuleBase" id="RU003346"/>
    </source>
</evidence>
<dbReference type="OrthoDB" id="4142200at2759"/>
<keyword evidence="6 9" id="KW-1133">Transmembrane helix</keyword>
<keyword evidence="13" id="KW-1185">Reference proteome</keyword>
<dbReference type="Gene3D" id="1.20.1250.20">
    <property type="entry name" value="MFS general substrate transporter like domains"/>
    <property type="match status" value="1"/>
</dbReference>
<dbReference type="PROSITE" id="PS50850">
    <property type="entry name" value="MFS"/>
    <property type="match status" value="1"/>
</dbReference>
<evidence type="ECO:0000256" key="1">
    <source>
        <dbReference type="ARBA" id="ARBA00000618"/>
    </source>
</evidence>
<reference evidence="11 13" key="2">
    <citation type="journal article" date="2013" name="Nature">
        <title>Insights into bilaterian evolution from three spiralian genomes.</title>
        <authorList>
            <person name="Simakov O."/>
            <person name="Marletaz F."/>
            <person name="Cho S.J."/>
            <person name="Edsinger-Gonzales E."/>
            <person name="Havlak P."/>
            <person name="Hellsten U."/>
            <person name="Kuo D.H."/>
            <person name="Larsson T."/>
            <person name="Lv J."/>
            <person name="Arendt D."/>
            <person name="Savage R."/>
            <person name="Osoegawa K."/>
            <person name="de Jong P."/>
            <person name="Grimwood J."/>
            <person name="Chapman J.A."/>
            <person name="Shapiro H."/>
            <person name="Aerts A."/>
            <person name="Otillar R.P."/>
            <person name="Terry A.Y."/>
            <person name="Boore J.L."/>
            <person name="Grigoriev I.V."/>
            <person name="Lindberg D.R."/>
            <person name="Seaver E.C."/>
            <person name="Weisblat D.A."/>
            <person name="Putnam N.H."/>
            <person name="Rokhsar D.S."/>
        </authorList>
    </citation>
    <scope>NUCLEOTIDE SEQUENCE</scope>
    <source>
        <strain evidence="11 13">I ESC-2004</strain>
    </source>
</reference>
<keyword evidence="5 9" id="KW-0812">Transmembrane</keyword>
<dbReference type="AlphaFoldDB" id="R7UB30"/>
<dbReference type="GO" id="GO:1904659">
    <property type="term" value="P:D-glucose transmembrane transport"/>
    <property type="evidence" value="ECO:0007669"/>
    <property type="project" value="TreeGrafter"/>
</dbReference>
<dbReference type="InterPro" id="IPR020846">
    <property type="entry name" value="MFS_dom"/>
</dbReference>
<dbReference type="PRINTS" id="PR00171">
    <property type="entry name" value="SUGRTRNSPORT"/>
</dbReference>
<gene>
    <name evidence="11" type="ORF">CAPTEDRAFT_228172</name>
</gene>
<feature type="transmembrane region" description="Helical" evidence="9">
    <location>
        <begin position="337"/>
        <end position="361"/>
    </location>
</feature>
<feature type="transmembrane region" description="Helical" evidence="9">
    <location>
        <begin position="161"/>
        <end position="179"/>
    </location>
</feature>
<reference evidence="13" key="1">
    <citation type="submission" date="2012-12" db="EMBL/GenBank/DDBJ databases">
        <authorList>
            <person name="Hellsten U."/>
            <person name="Grimwood J."/>
            <person name="Chapman J.A."/>
            <person name="Shapiro H."/>
            <person name="Aerts A."/>
            <person name="Otillar R.P."/>
            <person name="Terry A.Y."/>
            <person name="Boore J.L."/>
            <person name="Simakov O."/>
            <person name="Marletaz F."/>
            <person name="Cho S.-J."/>
            <person name="Edsinger-Gonzales E."/>
            <person name="Havlak P."/>
            <person name="Kuo D.-H."/>
            <person name="Larsson T."/>
            <person name="Lv J."/>
            <person name="Arendt D."/>
            <person name="Savage R."/>
            <person name="Osoegawa K."/>
            <person name="de Jong P."/>
            <person name="Lindberg D.R."/>
            <person name="Seaver E.C."/>
            <person name="Weisblat D.A."/>
            <person name="Putnam N.H."/>
            <person name="Grigoriev I.V."/>
            <person name="Rokhsar D.S."/>
        </authorList>
    </citation>
    <scope>NUCLEOTIDE SEQUENCE</scope>
    <source>
        <strain evidence="13">I ESC-2004</strain>
    </source>
</reference>
<organism evidence="11">
    <name type="scientific">Capitella teleta</name>
    <name type="common">Polychaete worm</name>
    <dbReference type="NCBI Taxonomy" id="283909"/>
    <lineage>
        <taxon>Eukaryota</taxon>
        <taxon>Metazoa</taxon>
        <taxon>Spiralia</taxon>
        <taxon>Lophotrochozoa</taxon>
        <taxon>Annelida</taxon>
        <taxon>Polychaeta</taxon>
        <taxon>Sedentaria</taxon>
        <taxon>Scolecida</taxon>
        <taxon>Capitellidae</taxon>
        <taxon>Capitella</taxon>
    </lineage>
</organism>
<feature type="transmembrane region" description="Helical" evidence="9">
    <location>
        <begin position="57"/>
        <end position="79"/>
    </location>
</feature>
<dbReference type="PANTHER" id="PTHR48023">
    <property type="entry name" value="D-XYLOSE-PROTON SYMPORTER-LIKE 2"/>
    <property type="match status" value="1"/>
</dbReference>
<dbReference type="Pfam" id="PF00083">
    <property type="entry name" value="Sugar_tr"/>
    <property type="match status" value="1"/>
</dbReference>
<comment type="subcellular location">
    <subcellularLocation>
        <location evidence="2">Membrane</location>
        <topology evidence="2">Multi-pass membrane protein</topology>
    </subcellularLocation>
</comment>
<dbReference type="PANTHER" id="PTHR48023:SF4">
    <property type="entry name" value="D-XYLOSE-PROTON SYMPORTER-LIKE 2"/>
    <property type="match status" value="1"/>
</dbReference>
<dbReference type="EMBL" id="KB303281">
    <property type="protein sequence ID" value="ELU03336.1"/>
    <property type="molecule type" value="Genomic_DNA"/>
</dbReference>
<feature type="transmembrane region" description="Helical" evidence="9">
    <location>
        <begin position="191"/>
        <end position="213"/>
    </location>
</feature>
<comment type="catalytic activity">
    <reaction evidence="1">
        <text>D-glucose(out) = D-glucose(in)</text>
        <dbReference type="Rhea" id="RHEA:60376"/>
        <dbReference type="ChEBI" id="CHEBI:4167"/>
    </reaction>
</comment>
<dbReference type="SUPFAM" id="SSF103473">
    <property type="entry name" value="MFS general substrate transporter"/>
    <property type="match status" value="1"/>
</dbReference>
<dbReference type="Proteomes" id="UP000014760">
    <property type="component" value="Unassembled WGS sequence"/>
</dbReference>
<dbReference type="PROSITE" id="PS00216">
    <property type="entry name" value="SUGAR_TRANSPORT_1"/>
    <property type="match status" value="2"/>
</dbReference>
<evidence type="ECO:0000256" key="3">
    <source>
        <dbReference type="ARBA" id="ARBA00007004"/>
    </source>
</evidence>
<dbReference type="STRING" id="283909.R7UB30"/>
<dbReference type="EnsemblMetazoa" id="CapteT228172">
    <property type="protein sequence ID" value="CapteP228172"/>
    <property type="gene ID" value="CapteG228172"/>
</dbReference>
<evidence type="ECO:0000256" key="2">
    <source>
        <dbReference type="ARBA" id="ARBA00004141"/>
    </source>
</evidence>
<feature type="transmembrane region" description="Helical" evidence="9">
    <location>
        <begin position="133"/>
        <end position="155"/>
    </location>
</feature>
<dbReference type="InterPro" id="IPR003663">
    <property type="entry name" value="Sugar/inositol_transpt"/>
</dbReference>
<dbReference type="OMA" id="WVNYGCL"/>
<keyword evidence="7 9" id="KW-0472">Membrane</keyword>
<feature type="transmembrane region" description="Helical" evidence="9">
    <location>
        <begin position="465"/>
        <end position="491"/>
    </location>
</feature>
<evidence type="ECO:0000256" key="9">
    <source>
        <dbReference type="SAM" id="Phobius"/>
    </source>
</evidence>
<feature type="transmembrane region" description="Helical" evidence="9">
    <location>
        <begin position="428"/>
        <end position="453"/>
    </location>
</feature>
<dbReference type="HOGENOM" id="CLU_001265_30_5_1"/>
<keyword evidence="4 8" id="KW-0813">Transport</keyword>
<protein>
    <recommendedName>
        <fullName evidence="10">Major facilitator superfamily (MFS) profile domain-containing protein</fullName>
    </recommendedName>
</protein>
<dbReference type="GO" id="GO:0022857">
    <property type="term" value="F:transmembrane transporter activity"/>
    <property type="evidence" value="ECO:0007669"/>
    <property type="project" value="InterPro"/>
</dbReference>
<evidence type="ECO:0000313" key="12">
    <source>
        <dbReference type="EnsemblMetazoa" id="CapteP228172"/>
    </source>
</evidence>
<feature type="transmembrane region" description="Helical" evidence="9">
    <location>
        <begin position="302"/>
        <end position="325"/>
    </location>
</feature>
<proteinExistence type="inferred from homology"/>
<name>R7UB30_CAPTE</name>
<evidence type="ECO:0000259" key="10">
    <source>
        <dbReference type="PROSITE" id="PS50850"/>
    </source>
</evidence>